<feature type="compositionally biased region" description="Polar residues" evidence="1">
    <location>
        <begin position="129"/>
        <end position="138"/>
    </location>
</feature>
<gene>
    <name evidence="2" type="ORF">PGLA1383_LOCUS43093</name>
</gene>
<dbReference type="EMBL" id="CAJNNV010028911">
    <property type="protein sequence ID" value="CAE8626129.1"/>
    <property type="molecule type" value="Genomic_DNA"/>
</dbReference>
<feature type="compositionally biased region" description="Basic and acidic residues" evidence="1">
    <location>
        <begin position="101"/>
        <end position="113"/>
    </location>
</feature>
<dbReference type="AlphaFoldDB" id="A0A813GPW0"/>
<sequence>MGHVTLPLTPAVVRNFAEMQIRCPTPARRVISEPAGSEVPWQDSASSFSFQHGFVLFEETNPSDPLSLSLLSSSVQREVSLSHEQSIRDWLGPSRFLAQRARERELGTGEGEKTKRKTSGKLASALGAENSTPRYDMK</sequence>
<evidence type="ECO:0000313" key="3">
    <source>
        <dbReference type="Proteomes" id="UP000654075"/>
    </source>
</evidence>
<dbReference type="Proteomes" id="UP000654075">
    <property type="component" value="Unassembled WGS sequence"/>
</dbReference>
<accession>A0A813GPW0</accession>
<keyword evidence="3" id="KW-1185">Reference proteome</keyword>
<feature type="region of interest" description="Disordered" evidence="1">
    <location>
        <begin position="101"/>
        <end position="138"/>
    </location>
</feature>
<proteinExistence type="predicted"/>
<evidence type="ECO:0000313" key="2">
    <source>
        <dbReference type="EMBL" id="CAE8626129.1"/>
    </source>
</evidence>
<reference evidence="2" key="1">
    <citation type="submission" date="2021-02" db="EMBL/GenBank/DDBJ databases">
        <authorList>
            <person name="Dougan E. K."/>
            <person name="Rhodes N."/>
            <person name="Thang M."/>
            <person name="Chan C."/>
        </authorList>
    </citation>
    <scope>NUCLEOTIDE SEQUENCE</scope>
</reference>
<protein>
    <submittedName>
        <fullName evidence="2">Uncharacterized protein</fullName>
    </submittedName>
</protein>
<evidence type="ECO:0000256" key="1">
    <source>
        <dbReference type="SAM" id="MobiDB-lite"/>
    </source>
</evidence>
<comment type="caution">
    <text evidence="2">The sequence shown here is derived from an EMBL/GenBank/DDBJ whole genome shotgun (WGS) entry which is preliminary data.</text>
</comment>
<feature type="non-terminal residue" evidence="2">
    <location>
        <position position="138"/>
    </location>
</feature>
<organism evidence="2 3">
    <name type="scientific">Polarella glacialis</name>
    <name type="common">Dinoflagellate</name>
    <dbReference type="NCBI Taxonomy" id="89957"/>
    <lineage>
        <taxon>Eukaryota</taxon>
        <taxon>Sar</taxon>
        <taxon>Alveolata</taxon>
        <taxon>Dinophyceae</taxon>
        <taxon>Suessiales</taxon>
        <taxon>Suessiaceae</taxon>
        <taxon>Polarella</taxon>
    </lineage>
</organism>
<name>A0A813GPW0_POLGL</name>